<accession>A0A0E9UZK0</accession>
<feature type="signal peptide" evidence="2">
    <location>
        <begin position="1"/>
        <end position="27"/>
    </location>
</feature>
<dbReference type="AlphaFoldDB" id="A0A0E9UZK0"/>
<evidence type="ECO:0000256" key="1">
    <source>
        <dbReference type="SAM" id="MobiDB-lite"/>
    </source>
</evidence>
<feature type="region of interest" description="Disordered" evidence="1">
    <location>
        <begin position="27"/>
        <end position="46"/>
    </location>
</feature>
<evidence type="ECO:0000256" key="2">
    <source>
        <dbReference type="SAM" id="SignalP"/>
    </source>
</evidence>
<keyword evidence="2" id="KW-0732">Signal</keyword>
<proteinExistence type="predicted"/>
<reference evidence="3" key="1">
    <citation type="submission" date="2014-11" db="EMBL/GenBank/DDBJ databases">
        <authorList>
            <person name="Amaro Gonzalez C."/>
        </authorList>
    </citation>
    <scope>NUCLEOTIDE SEQUENCE</scope>
</reference>
<evidence type="ECO:0000313" key="3">
    <source>
        <dbReference type="EMBL" id="JAH70403.1"/>
    </source>
</evidence>
<dbReference type="EMBL" id="GBXM01038174">
    <property type="protein sequence ID" value="JAH70403.1"/>
    <property type="molecule type" value="Transcribed_RNA"/>
</dbReference>
<protein>
    <submittedName>
        <fullName evidence="3">Uncharacterized protein</fullName>
    </submittedName>
</protein>
<feature type="compositionally biased region" description="Basic and acidic residues" evidence="1">
    <location>
        <begin position="28"/>
        <end position="46"/>
    </location>
</feature>
<reference evidence="3" key="2">
    <citation type="journal article" date="2015" name="Fish Shellfish Immunol.">
        <title>Early steps in the European eel (Anguilla anguilla)-Vibrio vulnificus interaction in the gills: Role of the RtxA13 toxin.</title>
        <authorList>
            <person name="Callol A."/>
            <person name="Pajuelo D."/>
            <person name="Ebbesson L."/>
            <person name="Teles M."/>
            <person name="MacKenzie S."/>
            <person name="Amaro C."/>
        </authorList>
    </citation>
    <scope>NUCLEOTIDE SEQUENCE</scope>
</reference>
<feature type="chain" id="PRO_5002434164" evidence="2">
    <location>
        <begin position="28"/>
        <end position="46"/>
    </location>
</feature>
<name>A0A0E9UZK0_ANGAN</name>
<organism evidence="3">
    <name type="scientific">Anguilla anguilla</name>
    <name type="common">European freshwater eel</name>
    <name type="synonym">Muraena anguilla</name>
    <dbReference type="NCBI Taxonomy" id="7936"/>
    <lineage>
        <taxon>Eukaryota</taxon>
        <taxon>Metazoa</taxon>
        <taxon>Chordata</taxon>
        <taxon>Craniata</taxon>
        <taxon>Vertebrata</taxon>
        <taxon>Euteleostomi</taxon>
        <taxon>Actinopterygii</taxon>
        <taxon>Neopterygii</taxon>
        <taxon>Teleostei</taxon>
        <taxon>Anguilliformes</taxon>
        <taxon>Anguillidae</taxon>
        <taxon>Anguilla</taxon>
    </lineage>
</organism>
<sequence length="46" mass="5275">MTALVSCSVRLMIKLTLLLFHYILSRGNPDKENSLKTRTEHLNYGP</sequence>